<dbReference type="EMBL" id="AZSI01000088">
    <property type="protein sequence ID" value="KEY61981.1"/>
    <property type="molecule type" value="Genomic_DNA"/>
</dbReference>
<reference evidence="2 3" key="1">
    <citation type="submission" date="2014-06" db="EMBL/GenBank/DDBJ databases">
        <title>Draft genome sequence of the putrescine producing strain Lactococcus lactis subsp cremoris GE214.</title>
        <authorList>
            <person name="Ladero V."/>
            <person name="Linares D.M."/>
            <person name="del Rio B."/>
            <person name="Mayo B."/>
            <person name="Martin M.C."/>
            <person name="Fernandez M."/>
            <person name="Alvarez M.A."/>
        </authorList>
    </citation>
    <scope>NUCLEOTIDE SEQUENCE [LARGE SCALE GENOMIC DNA]</scope>
    <source>
        <strain evidence="2 3">GE214</strain>
    </source>
</reference>
<evidence type="ECO:0000313" key="3">
    <source>
        <dbReference type="Proteomes" id="UP000028401"/>
    </source>
</evidence>
<evidence type="ECO:0000256" key="1">
    <source>
        <dbReference type="SAM" id="Phobius"/>
    </source>
</evidence>
<dbReference type="RefSeq" id="WP_235182454.1">
    <property type="nucleotide sequence ID" value="NZ_AZSI01000088.1"/>
</dbReference>
<name>A0A084A9K2_LACLC</name>
<sequence>MIKSKNTILLGLLGQCLFAILFLLIVTFNLPNIPETHFWGRLLISLAFIIFYFPMFLLIDLILLWLCMALSIIVIANLESPKANKWAKILFISSIFYPFILLIVGNWITQAVPWLLLDMMTLFFSIFVSVLLILESQKESNKYRRCFSVDID</sequence>
<organism evidence="2 3">
    <name type="scientific">Lactococcus cremoris subsp. cremoris GE214</name>
    <dbReference type="NCBI Taxonomy" id="1415168"/>
    <lineage>
        <taxon>Bacteria</taxon>
        <taxon>Bacillati</taxon>
        <taxon>Bacillota</taxon>
        <taxon>Bacilli</taxon>
        <taxon>Lactobacillales</taxon>
        <taxon>Streptococcaceae</taxon>
        <taxon>Lactococcus</taxon>
        <taxon>Lactococcus cremoris subsp. cremoris</taxon>
    </lineage>
</organism>
<feature type="transmembrane region" description="Helical" evidence="1">
    <location>
        <begin position="87"/>
        <end position="108"/>
    </location>
</feature>
<feature type="transmembrane region" description="Helical" evidence="1">
    <location>
        <begin position="114"/>
        <end position="134"/>
    </location>
</feature>
<proteinExistence type="predicted"/>
<protein>
    <submittedName>
        <fullName evidence="2">Uncharacterized protein</fullName>
    </submittedName>
</protein>
<evidence type="ECO:0000313" key="2">
    <source>
        <dbReference type="EMBL" id="KEY61981.1"/>
    </source>
</evidence>
<keyword evidence="1" id="KW-0472">Membrane</keyword>
<accession>A0A084A9K2</accession>
<dbReference type="Proteomes" id="UP000028401">
    <property type="component" value="Unassembled WGS sequence"/>
</dbReference>
<feature type="transmembrane region" description="Helical" evidence="1">
    <location>
        <begin position="7"/>
        <end position="30"/>
    </location>
</feature>
<dbReference type="AlphaFoldDB" id="A0A084A9K2"/>
<comment type="caution">
    <text evidence="2">The sequence shown here is derived from an EMBL/GenBank/DDBJ whole genome shotgun (WGS) entry which is preliminary data.</text>
</comment>
<keyword evidence="1" id="KW-1133">Transmembrane helix</keyword>
<gene>
    <name evidence="2" type="ORF">U725_01892</name>
</gene>
<feature type="transmembrane region" description="Helical" evidence="1">
    <location>
        <begin position="42"/>
        <end position="75"/>
    </location>
</feature>
<keyword evidence="1" id="KW-0812">Transmembrane</keyword>